<sequence>MTTPTTPADSPRELPMPPYRFQDGAGQSISGRHALSASPARGEGEPERMLCNICKRPVNAGHPSEWCTCHPYMAPAGTHAARGEGDAPFTADDLANEIRRVDGNHSLGAGALAEALMPFLSRPSPGEGDADRLMQDFYLSADYDPKAARPADTVKAAIAFALRTHPTPATPAGDEMLESDAAFALRHALDRLQQVERHRNGEAPLPAVIGAIGMVEKALAALQPQAEGGGGHGRGER</sequence>
<accession>A0A1I6PRW1</accession>
<dbReference type="EMBL" id="FOZV01000002">
    <property type="protein sequence ID" value="SFS42954.1"/>
    <property type="molecule type" value="Genomic_DNA"/>
</dbReference>
<dbReference type="STRING" id="871741.SAMN05192570_1226"/>
<evidence type="ECO:0000256" key="1">
    <source>
        <dbReference type="SAM" id="MobiDB-lite"/>
    </source>
</evidence>
<organism evidence="2 3">
    <name type="scientific">Brevundimonas viscosa</name>
    <dbReference type="NCBI Taxonomy" id="871741"/>
    <lineage>
        <taxon>Bacteria</taxon>
        <taxon>Pseudomonadati</taxon>
        <taxon>Pseudomonadota</taxon>
        <taxon>Alphaproteobacteria</taxon>
        <taxon>Caulobacterales</taxon>
        <taxon>Caulobacteraceae</taxon>
        <taxon>Brevundimonas</taxon>
    </lineage>
</organism>
<dbReference type="Proteomes" id="UP000198788">
    <property type="component" value="Unassembled WGS sequence"/>
</dbReference>
<evidence type="ECO:0000313" key="2">
    <source>
        <dbReference type="EMBL" id="SFS42954.1"/>
    </source>
</evidence>
<evidence type="ECO:0000313" key="3">
    <source>
        <dbReference type="Proteomes" id="UP000198788"/>
    </source>
</evidence>
<dbReference type="RefSeq" id="WP_143105772.1">
    <property type="nucleotide sequence ID" value="NZ_FOZV01000002.1"/>
</dbReference>
<dbReference type="AlphaFoldDB" id="A0A1I6PRW1"/>
<keyword evidence="3" id="KW-1185">Reference proteome</keyword>
<feature type="region of interest" description="Disordered" evidence="1">
    <location>
        <begin position="1"/>
        <end position="45"/>
    </location>
</feature>
<proteinExistence type="predicted"/>
<name>A0A1I6PRW1_9CAUL</name>
<reference evidence="3" key="1">
    <citation type="submission" date="2016-10" db="EMBL/GenBank/DDBJ databases">
        <authorList>
            <person name="Varghese N."/>
            <person name="Submissions S."/>
        </authorList>
    </citation>
    <scope>NUCLEOTIDE SEQUENCE [LARGE SCALE GENOMIC DNA]</scope>
    <source>
        <strain evidence="3">CGMCC 1.10683</strain>
    </source>
</reference>
<gene>
    <name evidence="2" type="ORF">SAMN05192570_1226</name>
</gene>
<protein>
    <submittedName>
        <fullName evidence="2">Uncharacterized protein</fullName>
    </submittedName>
</protein>
<dbReference type="OrthoDB" id="8482241at2"/>